<name>A0A5J4SMD8_9EUKA</name>
<evidence type="ECO:0000313" key="2">
    <source>
        <dbReference type="Proteomes" id="UP000324800"/>
    </source>
</evidence>
<feature type="non-terminal residue" evidence="1">
    <location>
        <position position="1"/>
    </location>
</feature>
<accession>A0A5J4SMD8</accession>
<dbReference type="EMBL" id="SNRW01040020">
    <property type="protein sequence ID" value="KAA6347349.1"/>
    <property type="molecule type" value="Genomic_DNA"/>
</dbReference>
<sequence>PNRRGALGNRANKLTENTEMLLFLHSSKQTRTIQNKQFIEFIPLFHPALNGNHEIPEIPDVETKFVIRVHTHRRILQGFDLILVGDNDDGQCLPSIGPYRVYAMNWRRAKQAGTPPSIEEVNAFWKEVNFNLSIAYVRMEHDSDEKSQTMKLSKTSKEEF</sequence>
<proteinExistence type="predicted"/>
<dbReference type="Proteomes" id="UP000324800">
    <property type="component" value="Unassembled WGS sequence"/>
</dbReference>
<comment type="caution">
    <text evidence="1">The sequence shown here is derived from an EMBL/GenBank/DDBJ whole genome shotgun (WGS) entry which is preliminary data.</text>
</comment>
<protein>
    <submittedName>
        <fullName evidence="1">Uncharacterized protein</fullName>
    </submittedName>
</protein>
<dbReference type="AlphaFoldDB" id="A0A5J4SMD8"/>
<evidence type="ECO:0000313" key="1">
    <source>
        <dbReference type="EMBL" id="KAA6347349.1"/>
    </source>
</evidence>
<reference evidence="1 2" key="1">
    <citation type="submission" date="2019-03" db="EMBL/GenBank/DDBJ databases">
        <title>Single cell metagenomics reveals metabolic interactions within the superorganism composed of flagellate Streblomastix strix and complex community of Bacteroidetes bacteria on its surface.</title>
        <authorList>
            <person name="Treitli S.C."/>
            <person name="Kolisko M."/>
            <person name="Husnik F."/>
            <person name="Keeling P."/>
            <person name="Hampl V."/>
        </authorList>
    </citation>
    <scope>NUCLEOTIDE SEQUENCE [LARGE SCALE GENOMIC DNA]</scope>
    <source>
        <strain evidence="1">ST1C</strain>
    </source>
</reference>
<gene>
    <name evidence="1" type="ORF">EZS28_052035</name>
</gene>
<organism evidence="1 2">
    <name type="scientific">Streblomastix strix</name>
    <dbReference type="NCBI Taxonomy" id="222440"/>
    <lineage>
        <taxon>Eukaryota</taxon>
        <taxon>Metamonada</taxon>
        <taxon>Preaxostyla</taxon>
        <taxon>Oxymonadida</taxon>
        <taxon>Streblomastigidae</taxon>
        <taxon>Streblomastix</taxon>
    </lineage>
</organism>